<keyword evidence="1" id="KW-1133">Transmembrane helix</keyword>
<accession>A0A0W0FDJ3</accession>
<dbReference type="EMBL" id="LATX01002088">
    <property type="protein sequence ID" value="KTB34374.1"/>
    <property type="molecule type" value="Genomic_DNA"/>
</dbReference>
<name>A0A0W0FDJ3_MONRR</name>
<protein>
    <submittedName>
        <fullName evidence="2">Uncharacterized protein</fullName>
    </submittedName>
</protein>
<gene>
    <name evidence="2" type="ORF">WG66_13050</name>
</gene>
<dbReference type="AlphaFoldDB" id="A0A0W0FDJ3"/>
<keyword evidence="1" id="KW-0812">Transmembrane</keyword>
<feature type="transmembrane region" description="Helical" evidence="1">
    <location>
        <begin position="15"/>
        <end position="38"/>
    </location>
</feature>
<comment type="caution">
    <text evidence="2">The sequence shown here is derived from an EMBL/GenBank/DDBJ whole genome shotgun (WGS) entry which is preliminary data.</text>
</comment>
<evidence type="ECO:0000313" key="2">
    <source>
        <dbReference type="EMBL" id="KTB34374.1"/>
    </source>
</evidence>
<keyword evidence="1" id="KW-0472">Membrane</keyword>
<dbReference type="Proteomes" id="UP000054988">
    <property type="component" value="Unassembled WGS sequence"/>
</dbReference>
<evidence type="ECO:0000256" key="1">
    <source>
        <dbReference type="SAM" id="Phobius"/>
    </source>
</evidence>
<sequence length="52" mass="5940">MTVIKITIKGEEMTMMTIILISLNLIIPTEVMILWIIITTRMMENAMKGTDV</sequence>
<organism evidence="2 3">
    <name type="scientific">Moniliophthora roreri</name>
    <name type="common">Frosty pod rot fungus</name>
    <name type="synonym">Monilia roreri</name>
    <dbReference type="NCBI Taxonomy" id="221103"/>
    <lineage>
        <taxon>Eukaryota</taxon>
        <taxon>Fungi</taxon>
        <taxon>Dikarya</taxon>
        <taxon>Basidiomycota</taxon>
        <taxon>Agaricomycotina</taxon>
        <taxon>Agaricomycetes</taxon>
        <taxon>Agaricomycetidae</taxon>
        <taxon>Agaricales</taxon>
        <taxon>Marasmiineae</taxon>
        <taxon>Marasmiaceae</taxon>
        <taxon>Moniliophthora</taxon>
    </lineage>
</organism>
<reference evidence="2 3" key="1">
    <citation type="submission" date="2015-12" db="EMBL/GenBank/DDBJ databases">
        <title>Draft genome sequence of Moniliophthora roreri, the causal agent of frosty pod rot of cacao.</title>
        <authorList>
            <person name="Aime M.C."/>
            <person name="Diaz-Valderrama J.R."/>
            <person name="Kijpornyongpan T."/>
            <person name="Phillips-Mora W."/>
        </authorList>
    </citation>
    <scope>NUCLEOTIDE SEQUENCE [LARGE SCALE GENOMIC DNA]</scope>
    <source>
        <strain evidence="2 3">MCA 2952</strain>
    </source>
</reference>
<proteinExistence type="predicted"/>
<evidence type="ECO:0000313" key="3">
    <source>
        <dbReference type="Proteomes" id="UP000054988"/>
    </source>
</evidence>